<evidence type="ECO:0000256" key="4">
    <source>
        <dbReference type="ARBA" id="ARBA00022801"/>
    </source>
</evidence>
<dbReference type="PROSITE" id="PS51194">
    <property type="entry name" value="HELICASE_CTER"/>
    <property type="match status" value="1"/>
</dbReference>
<dbReference type="GO" id="GO:0005737">
    <property type="term" value="C:cytoplasm"/>
    <property type="evidence" value="ECO:0007669"/>
    <property type="project" value="TreeGrafter"/>
</dbReference>
<evidence type="ECO:0000256" key="2">
    <source>
        <dbReference type="ARBA" id="ARBA00005446"/>
    </source>
</evidence>
<gene>
    <name evidence="14" type="ORF">SteCoe_17190</name>
</gene>
<dbReference type="NCBIfam" id="TIGR00614">
    <property type="entry name" value="recQ_fam"/>
    <property type="match status" value="1"/>
</dbReference>
<evidence type="ECO:0000256" key="6">
    <source>
        <dbReference type="ARBA" id="ARBA00022840"/>
    </source>
</evidence>
<evidence type="ECO:0000256" key="10">
    <source>
        <dbReference type="ARBA" id="ARBA00034617"/>
    </source>
</evidence>
<dbReference type="InterPro" id="IPR027417">
    <property type="entry name" value="P-loop_NTPase"/>
</dbReference>
<dbReference type="EMBL" id="MPUH01000350">
    <property type="protein sequence ID" value="OMJ82171.1"/>
    <property type="molecule type" value="Genomic_DNA"/>
</dbReference>
<evidence type="ECO:0000256" key="3">
    <source>
        <dbReference type="ARBA" id="ARBA00022741"/>
    </source>
</evidence>
<dbReference type="Pfam" id="PF16124">
    <property type="entry name" value="RecQ_Zn_bind"/>
    <property type="match status" value="1"/>
</dbReference>
<evidence type="ECO:0000256" key="8">
    <source>
        <dbReference type="ARBA" id="ARBA00023235"/>
    </source>
</evidence>
<dbReference type="GO" id="GO:0003677">
    <property type="term" value="F:DNA binding"/>
    <property type="evidence" value="ECO:0007669"/>
    <property type="project" value="UniProtKB-KW"/>
</dbReference>
<dbReference type="PROSITE" id="PS51192">
    <property type="entry name" value="HELICASE_ATP_BIND_1"/>
    <property type="match status" value="1"/>
</dbReference>
<dbReference type="PANTHER" id="PTHR13710">
    <property type="entry name" value="DNA HELICASE RECQ FAMILY MEMBER"/>
    <property type="match status" value="1"/>
</dbReference>
<dbReference type="GO" id="GO:0016887">
    <property type="term" value="F:ATP hydrolysis activity"/>
    <property type="evidence" value="ECO:0007669"/>
    <property type="project" value="RHEA"/>
</dbReference>
<evidence type="ECO:0000313" key="15">
    <source>
        <dbReference type="Proteomes" id="UP000187209"/>
    </source>
</evidence>
<dbReference type="SMART" id="SM00490">
    <property type="entry name" value="HELICc"/>
    <property type="match status" value="1"/>
</dbReference>
<dbReference type="PANTHER" id="PTHR13710:SF153">
    <property type="entry name" value="RECQ-LIKE DNA HELICASE BLM"/>
    <property type="match status" value="1"/>
</dbReference>
<dbReference type="InterPro" id="IPR036388">
    <property type="entry name" value="WH-like_DNA-bd_sf"/>
</dbReference>
<evidence type="ECO:0000256" key="1">
    <source>
        <dbReference type="ARBA" id="ARBA00004123"/>
    </source>
</evidence>
<dbReference type="Pfam" id="PF00271">
    <property type="entry name" value="Helicase_C"/>
    <property type="match status" value="1"/>
</dbReference>
<evidence type="ECO:0000259" key="12">
    <source>
        <dbReference type="PROSITE" id="PS51192"/>
    </source>
</evidence>
<comment type="catalytic activity">
    <reaction evidence="10 11">
        <text>Couples ATP hydrolysis with the unwinding of duplex DNA by translocating in the 3'-5' direction.</text>
        <dbReference type="EC" id="5.6.2.4"/>
    </reaction>
</comment>
<dbReference type="GO" id="GO:0005634">
    <property type="term" value="C:nucleus"/>
    <property type="evidence" value="ECO:0007669"/>
    <property type="project" value="UniProtKB-SubCell"/>
</dbReference>
<dbReference type="AlphaFoldDB" id="A0A1R2BZM3"/>
<evidence type="ECO:0000256" key="5">
    <source>
        <dbReference type="ARBA" id="ARBA00022806"/>
    </source>
</evidence>
<feature type="domain" description="Helicase ATP-binding" evidence="12">
    <location>
        <begin position="183"/>
        <end position="356"/>
    </location>
</feature>
<keyword evidence="4 11" id="KW-0378">Hydrolase</keyword>
<dbReference type="GO" id="GO:0005694">
    <property type="term" value="C:chromosome"/>
    <property type="evidence" value="ECO:0007669"/>
    <property type="project" value="TreeGrafter"/>
</dbReference>
<dbReference type="Pfam" id="PF00270">
    <property type="entry name" value="DEAD"/>
    <property type="match status" value="1"/>
</dbReference>
<comment type="subcellular location">
    <subcellularLocation>
        <location evidence="1 11">Nucleus</location>
    </subcellularLocation>
</comment>
<name>A0A1R2BZM3_9CILI</name>
<keyword evidence="8" id="KW-0413">Isomerase</keyword>
<proteinExistence type="inferred from homology"/>
<keyword evidence="15" id="KW-1185">Reference proteome</keyword>
<evidence type="ECO:0000313" key="14">
    <source>
        <dbReference type="EMBL" id="OMJ82171.1"/>
    </source>
</evidence>
<evidence type="ECO:0000256" key="9">
    <source>
        <dbReference type="ARBA" id="ARBA00023242"/>
    </source>
</evidence>
<dbReference type="InterPro" id="IPR001650">
    <property type="entry name" value="Helicase_C-like"/>
</dbReference>
<evidence type="ECO:0000259" key="13">
    <source>
        <dbReference type="PROSITE" id="PS51194"/>
    </source>
</evidence>
<dbReference type="InterPro" id="IPR032284">
    <property type="entry name" value="RecQ_Zn-bd"/>
</dbReference>
<accession>A0A1R2BZM3</accession>
<dbReference type="OrthoDB" id="10261556at2759"/>
<dbReference type="Gene3D" id="3.40.50.300">
    <property type="entry name" value="P-loop containing nucleotide triphosphate hydrolases"/>
    <property type="match status" value="2"/>
</dbReference>
<dbReference type="EC" id="5.6.2.4" evidence="11"/>
<protein>
    <recommendedName>
        <fullName evidence="11">ATP-dependent DNA helicase</fullName>
        <ecNumber evidence="11">5.6.2.4</ecNumber>
    </recommendedName>
</protein>
<dbReference type="GO" id="GO:0009378">
    <property type="term" value="F:four-way junction helicase activity"/>
    <property type="evidence" value="ECO:0007669"/>
    <property type="project" value="TreeGrafter"/>
</dbReference>
<dbReference type="CDD" id="cd17920">
    <property type="entry name" value="DEXHc_RecQ"/>
    <property type="match status" value="1"/>
</dbReference>
<dbReference type="InterPro" id="IPR014001">
    <property type="entry name" value="Helicase_ATP-bd"/>
</dbReference>
<dbReference type="Gene3D" id="1.10.10.10">
    <property type="entry name" value="Winged helix-like DNA-binding domain superfamily/Winged helix DNA-binding domain"/>
    <property type="match status" value="1"/>
</dbReference>
<keyword evidence="6 11" id="KW-0067">ATP-binding</keyword>
<feature type="domain" description="Helicase C-terminal" evidence="13">
    <location>
        <begin position="377"/>
        <end position="528"/>
    </location>
</feature>
<keyword evidence="3 11" id="KW-0547">Nucleotide-binding</keyword>
<dbReference type="InterPro" id="IPR004589">
    <property type="entry name" value="DNA_helicase_ATP-dep_RecQ"/>
</dbReference>
<dbReference type="GO" id="GO:0000724">
    <property type="term" value="P:double-strand break repair via homologous recombination"/>
    <property type="evidence" value="ECO:0007669"/>
    <property type="project" value="TreeGrafter"/>
</dbReference>
<dbReference type="GO" id="GO:0005524">
    <property type="term" value="F:ATP binding"/>
    <property type="evidence" value="ECO:0007669"/>
    <property type="project" value="UniProtKB-KW"/>
</dbReference>
<comment type="similarity">
    <text evidence="2 11">Belongs to the helicase family. RecQ subfamily.</text>
</comment>
<keyword evidence="9 11" id="KW-0539">Nucleus</keyword>
<keyword evidence="5 11" id="KW-0347">Helicase</keyword>
<dbReference type="SMART" id="SM00487">
    <property type="entry name" value="DEXDc"/>
    <property type="match status" value="1"/>
</dbReference>
<evidence type="ECO:0000256" key="7">
    <source>
        <dbReference type="ARBA" id="ARBA00023125"/>
    </source>
</evidence>
<organism evidence="14 15">
    <name type="scientific">Stentor coeruleus</name>
    <dbReference type="NCBI Taxonomy" id="5963"/>
    <lineage>
        <taxon>Eukaryota</taxon>
        <taxon>Sar</taxon>
        <taxon>Alveolata</taxon>
        <taxon>Ciliophora</taxon>
        <taxon>Postciliodesmatophora</taxon>
        <taxon>Heterotrichea</taxon>
        <taxon>Heterotrichida</taxon>
        <taxon>Stentoridae</taxon>
        <taxon>Stentor</taxon>
    </lineage>
</organism>
<dbReference type="GO" id="GO:0043138">
    <property type="term" value="F:3'-5' DNA helicase activity"/>
    <property type="evidence" value="ECO:0007669"/>
    <property type="project" value="UniProtKB-EC"/>
</dbReference>
<dbReference type="SUPFAM" id="SSF52540">
    <property type="entry name" value="P-loop containing nucleoside triphosphate hydrolases"/>
    <property type="match status" value="1"/>
</dbReference>
<keyword evidence="7" id="KW-0238">DNA-binding</keyword>
<sequence>MILPEKSKIDFSILVDSSGPRANIFSRVQHPKPKQSFNLAQEEPFPIPAPIIEPSSPVLLPQQNERQPISNETIQIRIEENKNLQDFTVANNDNQVSQVNVIEKHQEIVINNAEMFENTIEEFNEELLDENYGVNEERYQDNIPEITQQKPWDSEFEWESMINDMNKNIFGNTSFMNRQKEVINAVICKKDVFACLPTGGGKSLTYQLPTCFMNGATVVITPLISLIQDQIQKLKDCGQEARFINTDIYNEIKMLCHEIVTNEKVKFVFLTPERLIMNSLIRNLIMELEIKKRLNFFVIDEAHCISTYGRDFRTEYKKLNCLKEKYPTIPILCLTASVTRREIQEIVDSLKINPEYFIEGPYRANLFYEIIPKQKNPQSQLAELIKSRYNNETGIIYFNNKKKCEILTKILQDIYSIECIYFHSDLTLEQKNQKLKDWQDGKKKIIVATSAFGMGIDNNSVRFVIHYAIPKSLGEFYQESGRAGRDNQKSDCIILYKISDKRLLYYFLSSISSIQGKEHSMMEIYKILEFCEDKVNCRKKLISNYFESDEEFKCNSMCDNCKYRQKNPNASFYEVDHTNNAKKITELMIERNFQIWTYRQLINFFLGIMPRNNDLSNSPEFGSFKSKGLKVHDIERILLRMLKEKILKEFVQRLGQHDNIYIELGENPNEWEKSIRISLEYQAPIENDVNKNNELEIQNVRNEEIVISDNESSDEIVEIRQGVMIGIENRKNTEVINVISSDDDDEVYILPRKRSRPDIIIID</sequence>
<comment type="caution">
    <text evidence="14">The sequence shown here is derived from an EMBL/GenBank/DDBJ whole genome shotgun (WGS) entry which is preliminary data.</text>
</comment>
<dbReference type="InterPro" id="IPR011545">
    <property type="entry name" value="DEAD/DEAH_box_helicase_dom"/>
</dbReference>
<comment type="catalytic activity">
    <reaction evidence="11">
        <text>ATP + H2O = ADP + phosphate + H(+)</text>
        <dbReference type="Rhea" id="RHEA:13065"/>
        <dbReference type="ChEBI" id="CHEBI:15377"/>
        <dbReference type="ChEBI" id="CHEBI:15378"/>
        <dbReference type="ChEBI" id="CHEBI:30616"/>
        <dbReference type="ChEBI" id="CHEBI:43474"/>
        <dbReference type="ChEBI" id="CHEBI:456216"/>
    </reaction>
</comment>
<reference evidence="14 15" key="1">
    <citation type="submission" date="2016-11" db="EMBL/GenBank/DDBJ databases">
        <title>The macronuclear genome of Stentor coeruleus: a giant cell with tiny introns.</title>
        <authorList>
            <person name="Slabodnick M."/>
            <person name="Ruby J.G."/>
            <person name="Reiff S.B."/>
            <person name="Swart E.C."/>
            <person name="Gosai S."/>
            <person name="Prabakaran S."/>
            <person name="Witkowska E."/>
            <person name="Larue G.E."/>
            <person name="Fisher S."/>
            <person name="Freeman R.M."/>
            <person name="Gunawardena J."/>
            <person name="Chu W."/>
            <person name="Stover N.A."/>
            <person name="Gregory B.D."/>
            <person name="Nowacki M."/>
            <person name="Derisi J."/>
            <person name="Roy S.W."/>
            <person name="Marshall W.F."/>
            <person name="Sood P."/>
        </authorList>
    </citation>
    <scope>NUCLEOTIDE SEQUENCE [LARGE SCALE GENOMIC DNA]</scope>
    <source>
        <strain evidence="14">WM001</strain>
    </source>
</reference>
<evidence type="ECO:0000256" key="11">
    <source>
        <dbReference type="RuleBase" id="RU364117"/>
    </source>
</evidence>
<dbReference type="Proteomes" id="UP000187209">
    <property type="component" value="Unassembled WGS sequence"/>
</dbReference>